<evidence type="ECO:0008006" key="3">
    <source>
        <dbReference type="Google" id="ProtNLM"/>
    </source>
</evidence>
<evidence type="ECO:0000313" key="1">
    <source>
        <dbReference type="EMBL" id="KDR96058.1"/>
    </source>
</evidence>
<proteinExistence type="predicted"/>
<dbReference type="InterPro" id="IPR011322">
    <property type="entry name" value="N-reg_PII-like_a/b"/>
</dbReference>
<evidence type="ECO:0000313" key="2">
    <source>
        <dbReference type="Proteomes" id="UP000027946"/>
    </source>
</evidence>
<comment type="caution">
    <text evidence="1">The sequence shown here is derived from an EMBL/GenBank/DDBJ whole genome shotgun (WGS) entry which is preliminary data.</text>
</comment>
<dbReference type="EMBL" id="JJMM01000005">
    <property type="protein sequence ID" value="KDR96058.1"/>
    <property type="molecule type" value="Genomic_DNA"/>
</dbReference>
<dbReference type="STRING" id="1121324.CLIT_5c00700"/>
<keyword evidence="2" id="KW-1185">Reference proteome</keyword>
<dbReference type="AlphaFoldDB" id="A0A069RGZ9"/>
<dbReference type="SUPFAM" id="SSF54913">
    <property type="entry name" value="GlnB-like"/>
    <property type="match status" value="1"/>
</dbReference>
<dbReference type="Proteomes" id="UP000027946">
    <property type="component" value="Unassembled WGS sequence"/>
</dbReference>
<gene>
    <name evidence="1" type="ORF">CLIT_5c00700</name>
</gene>
<dbReference type="OrthoDB" id="9810781at2"/>
<organism evidence="1 2">
    <name type="scientific">Peptoclostridium litorale DSM 5388</name>
    <dbReference type="NCBI Taxonomy" id="1121324"/>
    <lineage>
        <taxon>Bacteria</taxon>
        <taxon>Bacillati</taxon>
        <taxon>Bacillota</taxon>
        <taxon>Clostridia</taxon>
        <taxon>Peptostreptococcales</taxon>
        <taxon>Peptoclostridiaceae</taxon>
        <taxon>Peptoclostridium</taxon>
    </lineage>
</organism>
<protein>
    <recommendedName>
        <fullName evidence="3">Nitrogen regulatory protein P-II</fullName>
    </recommendedName>
</protein>
<name>A0A069RGZ9_PEPLI</name>
<dbReference type="RefSeq" id="WP_038262597.1">
    <property type="nucleotide sequence ID" value="NZ_JJMM01000005.1"/>
</dbReference>
<sequence>MYALFLILNEMEKLDDILERLFALKIGATVIDSEGMGCMLVEHNREIPIFAGLRKLIEGGRPLNKTIVSVIRDRDKLEEARQIIDEELGKIDKPGKGFLFVVPVVECYGFNLEKNEVSHECEELSY</sequence>
<reference evidence="1 2" key="1">
    <citation type="submission" date="2014-03" db="EMBL/GenBank/DDBJ databases">
        <title>Genome sequence of Clostridium litorale W6, DSM 5388.</title>
        <authorList>
            <person name="Poehlein A."/>
            <person name="Jagirdar A."/>
            <person name="Khonsari B."/>
            <person name="Chibani C.M."/>
            <person name="Gutierrez Gutierrez D.A."/>
            <person name="Davydova E."/>
            <person name="Alghaithi H.S."/>
            <person name="Nair K.P."/>
            <person name="Dhamotharan K."/>
            <person name="Chandran L."/>
            <person name="G W."/>
            <person name="Daniel R."/>
        </authorList>
    </citation>
    <scope>NUCLEOTIDE SEQUENCE [LARGE SCALE GENOMIC DNA]</scope>
    <source>
        <strain evidence="1 2">W6</strain>
    </source>
</reference>
<accession>A0A069RGZ9</accession>
<dbReference type="eggNOG" id="COG0347">
    <property type="taxonomic scope" value="Bacteria"/>
</dbReference>